<evidence type="ECO:0000256" key="1">
    <source>
        <dbReference type="ARBA" id="ARBA00007092"/>
    </source>
</evidence>
<dbReference type="GO" id="GO:0046872">
    <property type="term" value="F:metal ion binding"/>
    <property type="evidence" value="ECO:0007669"/>
    <property type="project" value="UniProtKB-KW"/>
</dbReference>
<dbReference type="AlphaFoldDB" id="B8KUA2"/>
<evidence type="ECO:0000256" key="4">
    <source>
        <dbReference type="ARBA" id="ARBA00022842"/>
    </source>
</evidence>
<evidence type="ECO:0000256" key="5">
    <source>
        <dbReference type="PIRSR" id="PIRSR604808-2"/>
    </source>
</evidence>
<dbReference type="InterPro" id="IPR004808">
    <property type="entry name" value="AP_endonuc_1"/>
</dbReference>
<keyword evidence="5" id="KW-0464">Manganese</keyword>
<dbReference type="Gene3D" id="3.60.10.10">
    <property type="entry name" value="Endonuclease/exonuclease/phosphatase"/>
    <property type="match status" value="1"/>
</dbReference>
<dbReference type="Proteomes" id="UP000004699">
    <property type="component" value="Unassembled WGS sequence"/>
</dbReference>
<keyword evidence="2 5" id="KW-0479">Metal-binding</keyword>
<organism evidence="8 9">
    <name type="scientific">Luminiphilus syltensis NOR5-1B</name>
    <dbReference type="NCBI Taxonomy" id="565045"/>
    <lineage>
        <taxon>Bacteria</taxon>
        <taxon>Pseudomonadati</taxon>
        <taxon>Pseudomonadota</taxon>
        <taxon>Gammaproteobacteria</taxon>
        <taxon>Cellvibrionales</taxon>
        <taxon>Halieaceae</taxon>
        <taxon>Luminiphilus</taxon>
    </lineage>
</organism>
<evidence type="ECO:0000313" key="9">
    <source>
        <dbReference type="Proteomes" id="UP000004699"/>
    </source>
</evidence>
<dbReference type="InterPro" id="IPR037493">
    <property type="entry name" value="ExoIII-like"/>
</dbReference>
<comment type="cofactor">
    <cofactor evidence="5">
        <name>Mg(2+)</name>
        <dbReference type="ChEBI" id="CHEBI:18420"/>
    </cofactor>
    <cofactor evidence="5">
        <name>Mn(2+)</name>
        <dbReference type="ChEBI" id="CHEBI:29035"/>
    </cofactor>
    <text evidence="5">Probably binds two magnesium or manganese ions per subunit.</text>
</comment>
<keyword evidence="4 5" id="KW-0460">Magnesium</keyword>
<dbReference type="PANTHER" id="PTHR43250">
    <property type="entry name" value="EXODEOXYRIBONUCLEASE III"/>
    <property type="match status" value="1"/>
</dbReference>
<dbReference type="GO" id="GO:0008311">
    <property type="term" value="F:double-stranded DNA 3'-5' DNA exonuclease activity"/>
    <property type="evidence" value="ECO:0007669"/>
    <property type="project" value="UniProtKB-EC"/>
</dbReference>
<dbReference type="STRING" id="565045.NOR51B_2111"/>
<dbReference type="OrthoDB" id="9803914at2"/>
<dbReference type="PROSITE" id="PS51435">
    <property type="entry name" value="AP_NUCLEASE_F1_4"/>
    <property type="match status" value="1"/>
</dbReference>
<protein>
    <submittedName>
        <fullName evidence="8">Putative exodeoxyribonuclease</fullName>
        <ecNumber evidence="8">3.1.11.2</ecNumber>
    </submittedName>
</protein>
<evidence type="ECO:0000256" key="3">
    <source>
        <dbReference type="ARBA" id="ARBA00022801"/>
    </source>
</evidence>
<comment type="similarity">
    <text evidence="1">Belongs to the DNA repair enzymes AP/ExoA family.</text>
</comment>
<dbReference type="InterPro" id="IPR036691">
    <property type="entry name" value="Endo/exonu/phosph_ase_sf"/>
</dbReference>
<dbReference type="EMBL" id="DS999411">
    <property type="protein sequence ID" value="EED36163.1"/>
    <property type="molecule type" value="Genomic_DNA"/>
</dbReference>
<keyword evidence="3 8" id="KW-0378">Hydrolase</keyword>
<gene>
    <name evidence="8" type="ORF">NOR51B_2111</name>
</gene>
<dbReference type="GO" id="GO:0006281">
    <property type="term" value="P:DNA repair"/>
    <property type="evidence" value="ECO:0007669"/>
    <property type="project" value="InterPro"/>
</dbReference>
<dbReference type="RefSeq" id="WP_009020907.1">
    <property type="nucleotide sequence ID" value="NZ_DS999411.1"/>
</dbReference>
<dbReference type="HOGENOM" id="CLU_027539_3_0_6"/>
<dbReference type="InterPro" id="IPR005135">
    <property type="entry name" value="Endo/exonuclease/phosphatase"/>
</dbReference>
<reference evidence="9" key="1">
    <citation type="journal article" date="2013" name="BMC Microbiol.">
        <title>Taxonomy and evolution of bacteriochlorophyll a-containing members of the OM60/NOR5 clade of marine gammaproteobacteria: description of Luminiphilus syltensis gen. nov., sp. nov., reclassification of Haliea rubra as Pseudohaliea rubra gen. nov., comb. nov., and emendation of Chromatocurvus halotolerans.</title>
        <authorList>
            <person name="Spring S."/>
            <person name="Riedel T."/>
            <person name="Sproer C."/>
            <person name="Yan S."/>
            <person name="Harder J."/>
            <person name="Fuchs B.M."/>
        </authorList>
    </citation>
    <scope>NUCLEOTIDE SEQUENCE [LARGE SCALE GENOMIC DNA]</scope>
    <source>
        <strain evidence="9">NOR51-B</strain>
    </source>
</reference>
<evidence type="ECO:0000313" key="8">
    <source>
        <dbReference type="EMBL" id="EED36163.1"/>
    </source>
</evidence>
<dbReference type="Pfam" id="PF03372">
    <property type="entry name" value="Exo_endo_phos"/>
    <property type="match status" value="1"/>
</dbReference>
<proteinExistence type="inferred from homology"/>
<dbReference type="SUPFAM" id="SSF56219">
    <property type="entry name" value="DNase I-like"/>
    <property type="match status" value="1"/>
</dbReference>
<name>B8KUA2_9GAMM</name>
<dbReference type="PANTHER" id="PTHR43250:SF2">
    <property type="entry name" value="EXODEOXYRIBONUCLEASE III"/>
    <property type="match status" value="1"/>
</dbReference>
<evidence type="ECO:0000256" key="2">
    <source>
        <dbReference type="ARBA" id="ARBA00022723"/>
    </source>
</evidence>
<feature type="binding site" evidence="5">
    <location>
        <position position="242"/>
    </location>
    <ligand>
        <name>Mg(2+)</name>
        <dbReference type="ChEBI" id="CHEBI:18420"/>
        <label>1</label>
    </ligand>
</feature>
<feature type="domain" description="Endonuclease/exonuclease/phosphatase" evidence="7">
    <location>
        <begin position="15"/>
        <end position="205"/>
    </location>
</feature>
<dbReference type="eggNOG" id="COG0708">
    <property type="taxonomic scope" value="Bacteria"/>
</dbReference>
<feature type="site" description="Interaction with DNA substrate" evidence="6">
    <location>
        <position position="242"/>
    </location>
</feature>
<feature type="site" description="Important for catalytic activity" evidence="6">
    <location>
        <position position="216"/>
    </location>
</feature>
<evidence type="ECO:0000259" key="7">
    <source>
        <dbReference type="Pfam" id="PF03372"/>
    </source>
</evidence>
<keyword evidence="9" id="KW-1185">Reference proteome</keyword>
<dbReference type="NCBIfam" id="TIGR00633">
    <property type="entry name" value="xth"/>
    <property type="match status" value="1"/>
</dbReference>
<dbReference type="EC" id="3.1.11.2" evidence="8"/>
<sequence>MRIISLAVDGLETARDAGVFSWLKQQDADVICLQDTRCSEYSLKGDEFFPEGYNAYFWDDIDDHRRNGVAIYCKAMPKAIMTGLGFPEFDARGLYIQADYQNISIGSLLMPAAANDPQGLAERAAFMEQLAAHLQKIRNKRRDFIFCGGWGVAHEPIDAEEAGNRIDIPGFSDKDRRWLNSLYQSGYADAFRAHNSDPDEFTWWPEGDDAGGVRTDTQIISSDLVAHVDYAAIYTADTFSSHAPVIIDYDVTP</sequence>
<evidence type="ECO:0000256" key="6">
    <source>
        <dbReference type="PIRSR" id="PIRSR604808-3"/>
    </source>
</evidence>
<accession>B8KUA2</accession>